<evidence type="ECO:0000313" key="1">
    <source>
        <dbReference type="EMBL" id="KAF2893058.1"/>
    </source>
</evidence>
<sequence length="114" mass="13213">SGVDKTSRARAGVSIFIKKQLARNTKDWNPINDRLIKIDLKLWEYEVVVIEIYASCNDELNTFKGDHVDDLNQLLDTSGSYGEYELNNNGSTQHSLQIKNAFFKYKDIHKFTWI</sequence>
<name>A0A8K0CYC8_IGNLU</name>
<keyword evidence="2" id="KW-1185">Reference proteome</keyword>
<comment type="caution">
    <text evidence="1">The sequence shown here is derived from an EMBL/GenBank/DDBJ whole genome shotgun (WGS) entry which is preliminary data.</text>
</comment>
<feature type="non-terminal residue" evidence="1">
    <location>
        <position position="1"/>
    </location>
</feature>
<dbReference type="EMBL" id="VTPC01008273">
    <property type="protein sequence ID" value="KAF2893058.1"/>
    <property type="molecule type" value="Genomic_DNA"/>
</dbReference>
<protein>
    <submittedName>
        <fullName evidence="1">Uncharacterized protein</fullName>
    </submittedName>
</protein>
<accession>A0A8K0CYC8</accession>
<proteinExistence type="predicted"/>
<organism evidence="1 2">
    <name type="scientific">Ignelater luminosus</name>
    <name type="common">Cucubano</name>
    <name type="synonym">Pyrophorus luminosus</name>
    <dbReference type="NCBI Taxonomy" id="2038154"/>
    <lineage>
        <taxon>Eukaryota</taxon>
        <taxon>Metazoa</taxon>
        <taxon>Ecdysozoa</taxon>
        <taxon>Arthropoda</taxon>
        <taxon>Hexapoda</taxon>
        <taxon>Insecta</taxon>
        <taxon>Pterygota</taxon>
        <taxon>Neoptera</taxon>
        <taxon>Endopterygota</taxon>
        <taxon>Coleoptera</taxon>
        <taxon>Polyphaga</taxon>
        <taxon>Elateriformia</taxon>
        <taxon>Elateroidea</taxon>
        <taxon>Elateridae</taxon>
        <taxon>Agrypninae</taxon>
        <taxon>Pyrophorini</taxon>
        <taxon>Ignelater</taxon>
    </lineage>
</organism>
<dbReference type="Proteomes" id="UP000801492">
    <property type="component" value="Unassembled WGS sequence"/>
</dbReference>
<dbReference type="AlphaFoldDB" id="A0A8K0CYC8"/>
<evidence type="ECO:0000313" key="2">
    <source>
        <dbReference type="Proteomes" id="UP000801492"/>
    </source>
</evidence>
<reference evidence="1" key="1">
    <citation type="submission" date="2019-08" db="EMBL/GenBank/DDBJ databases">
        <title>The genome of the North American firefly Photinus pyralis.</title>
        <authorList>
            <consortium name="Photinus pyralis genome working group"/>
            <person name="Fallon T.R."/>
            <person name="Sander Lower S.E."/>
            <person name="Weng J.-K."/>
        </authorList>
    </citation>
    <scope>NUCLEOTIDE SEQUENCE</scope>
    <source>
        <strain evidence="1">TRF0915ILg1</strain>
        <tissue evidence="1">Whole body</tissue>
    </source>
</reference>
<gene>
    <name evidence="1" type="ORF">ILUMI_13115</name>
</gene>
<dbReference type="OrthoDB" id="410542at2759"/>